<name>A0AAF0CTM3_9ENTE</name>
<dbReference type="GO" id="GO:0022857">
    <property type="term" value="F:transmembrane transporter activity"/>
    <property type="evidence" value="ECO:0007669"/>
    <property type="project" value="InterPro"/>
</dbReference>
<dbReference type="RefSeq" id="WP_275468547.1">
    <property type="nucleotide sequence ID" value="NZ_CP110232.1"/>
</dbReference>
<accession>A0AAF0CTM3</accession>
<dbReference type="Pfam" id="PF12822">
    <property type="entry name" value="ECF_trnsprt"/>
    <property type="match status" value="1"/>
</dbReference>
<feature type="transmembrane region" description="Helical" evidence="1">
    <location>
        <begin position="101"/>
        <end position="120"/>
    </location>
</feature>
<feature type="transmembrane region" description="Helical" evidence="1">
    <location>
        <begin position="68"/>
        <end position="89"/>
    </location>
</feature>
<keyword evidence="1" id="KW-0472">Membrane</keyword>
<proteinExistence type="predicted"/>
<feature type="transmembrane region" description="Helical" evidence="1">
    <location>
        <begin position="126"/>
        <end position="152"/>
    </location>
</feature>
<reference evidence="2" key="1">
    <citation type="submission" date="2022-10" db="EMBL/GenBank/DDBJ databases">
        <title>Vagococcus sp. isolated from poultry meat.</title>
        <authorList>
            <person name="Johansson P."/>
            <person name="Bjorkroth J."/>
        </authorList>
    </citation>
    <scope>NUCLEOTIDE SEQUENCE</scope>
    <source>
        <strain evidence="2">STAA11</strain>
    </source>
</reference>
<feature type="transmembrane region" description="Helical" evidence="1">
    <location>
        <begin position="6"/>
        <end position="24"/>
    </location>
</feature>
<gene>
    <name evidence="2" type="ORF">OL234_07080</name>
</gene>
<evidence type="ECO:0000313" key="3">
    <source>
        <dbReference type="Proteomes" id="UP001179647"/>
    </source>
</evidence>
<keyword evidence="3" id="KW-1185">Reference proteome</keyword>
<dbReference type="InterPro" id="IPR024529">
    <property type="entry name" value="ECF_trnsprt_substrate-spec"/>
</dbReference>
<dbReference type="Gene3D" id="1.10.1760.20">
    <property type="match status" value="1"/>
</dbReference>
<dbReference type="KEGG" id="vie:OL234_07080"/>
<organism evidence="2 3">
    <name type="scientific">Vagococcus intermedius</name>
    <dbReference type="NCBI Taxonomy" id="2991418"/>
    <lineage>
        <taxon>Bacteria</taxon>
        <taxon>Bacillati</taxon>
        <taxon>Bacillota</taxon>
        <taxon>Bacilli</taxon>
        <taxon>Lactobacillales</taxon>
        <taxon>Enterococcaceae</taxon>
        <taxon>Vagococcus</taxon>
    </lineage>
</organism>
<sequence>MTTKKLTWVSMLLAMCVLGANFKLLGSIALDSFPAFLGAMILGPVYGAFLGIAGHFVSALLAGFPQTLPIHIIIGFLMGICMFIFGLVRKKAMGDGIMVKAVSWLIAYIVSVPLNLLILYPVLHEVVFVLFVPLTIATLANLLISELVYAVLPSKIKNFGQSKVV</sequence>
<protein>
    <submittedName>
        <fullName evidence="2">ECF transporter S component</fullName>
    </submittedName>
</protein>
<dbReference type="Proteomes" id="UP001179647">
    <property type="component" value="Chromosome"/>
</dbReference>
<dbReference type="AlphaFoldDB" id="A0AAF0CTM3"/>
<dbReference type="EMBL" id="CP110232">
    <property type="protein sequence ID" value="WEG72745.1"/>
    <property type="molecule type" value="Genomic_DNA"/>
</dbReference>
<keyword evidence="1" id="KW-0812">Transmembrane</keyword>
<evidence type="ECO:0000313" key="2">
    <source>
        <dbReference type="EMBL" id="WEG72745.1"/>
    </source>
</evidence>
<feature type="transmembrane region" description="Helical" evidence="1">
    <location>
        <begin position="36"/>
        <end position="62"/>
    </location>
</feature>
<keyword evidence="1" id="KW-1133">Transmembrane helix</keyword>
<evidence type="ECO:0000256" key="1">
    <source>
        <dbReference type="SAM" id="Phobius"/>
    </source>
</evidence>